<accession>A0ABU0YHK9</accession>
<keyword evidence="4" id="KW-1185">Reference proteome</keyword>
<evidence type="ECO:0000256" key="2">
    <source>
        <dbReference type="SAM" id="SignalP"/>
    </source>
</evidence>
<sequence length="234" mass="23691">MHATICARLSAKLVGLALIAVLGAAAPAAATTMTATWTGTVRSAIDSSGVFGTVGADLAGSDYTLVFTMDSTAGSYSTFSVPGFNGDQIFGGVTANLTINGQSHAFSGPSSPTGNREIVSNVPTYAIINHQVAPTSPQFEQAQASLSSTAPGSSFPGSIFTAITISSCVACTASLSFDIATASFGNFHGVLDFGALTVAAVPISTTPIPATLPLMVSALGTVGFLGWRRRRAKF</sequence>
<keyword evidence="1" id="KW-0472">Membrane</keyword>
<evidence type="ECO:0000313" key="4">
    <source>
        <dbReference type="Proteomes" id="UP001230156"/>
    </source>
</evidence>
<feature type="transmembrane region" description="Helical" evidence="1">
    <location>
        <begin position="210"/>
        <end position="227"/>
    </location>
</feature>
<organism evidence="3 4">
    <name type="scientific">Dongia sedimenti</name>
    <dbReference type="NCBI Taxonomy" id="3064282"/>
    <lineage>
        <taxon>Bacteria</taxon>
        <taxon>Pseudomonadati</taxon>
        <taxon>Pseudomonadota</taxon>
        <taxon>Alphaproteobacteria</taxon>
        <taxon>Rhodospirillales</taxon>
        <taxon>Dongiaceae</taxon>
        <taxon>Dongia</taxon>
    </lineage>
</organism>
<dbReference type="EMBL" id="JAUYVI010000001">
    <property type="protein sequence ID" value="MDQ7246536.1"/>
    <property type="molecule type" value="Genomic_DNA"/>
</dbReference>
<proteinExistence type="predicted"/>
<gene>
    <name evidence="3" type="ORF">Q8A70_02610</name>
</gene>
<feature type="signal peptide" evidence="2">
    <location>
        <begin position="1"/>
        <end position="30"/>
    </location>
</feature>
<feature type="chain" id="PRO_5046628343" description="Secreted protein" evidence="2">
    <location>
        <begin position="31"/>
        <end position="234"/>
    </location>
</feature>
<name>A0ABU0YHK9_9PROT</name>
<comment type="caution">
    <text evidence="3">The sequence shown here is derived from an EMBL/GenBank/DDBJ whole genome shotgun (WGS) entry which is preliminary data.</text>
</comment>
<dbReference type="Proteomes" id="UP001230156">
    <property type="component" value="Unassembled WGS sequence"/>
</dbReference>
<evidence type="ECO:0000313" key="3">
    <source>
        <dbReference type="EMBL" id="MDQ7246536.1"/>
    </source>
</evidence>
<evidence type="ECO:0008006" key="5">
    <source>
        <dbReference type="Google" id="ProtNLM"/>
    </source>
</evidence>
<keyword evidence="1" id="KW-1133">Transmembrane helix</keyword>
<protein>
    <recommendedName>
        <fullName evidence="5">Secreted protein</fullName>
    </recommendedName>
</protein>
<reference evidence="4" key="1">
    <citation type="submission" date="2023-08" db="EMBL/GenBank/DDBJ databases">
        <title>Rhodospirillaceae gen. nov., a novel taxon isolated from the Yangtze River Yuezi River estuary sludge.</title>
        <authorList>
            <person name="Ruan L."/>
        </authorList>
    </citation>
    <scope>NUCLEOTIDE SEQUENCE [LARGE SCALE GENOMIC DNA]</scope>
    <source>
        <strain evidence="4">R-7</strain>
    </source>
</reference>
<keyword evidence="1" id="KW-0812">Transmembrane</keyword>
<dbReference type="RefSeq" id="WP_379953928.1">
    <property type="nucleotide sequence ID" value="NZ_JAUYVI010000001.1"/>
</dbReference>
<keyword evidence="2" id="KW-0732">Signal</keyword>
<evidence type="ECO:0000256" key="1">
    <source>
        <dbReference type="SAM" id="Phobius"/>
    </source>
</evidence>